<keyword evidence="9 11" id="KW-0811">Translocation</keyword>
<evidence type="ECO:0000256" key="12">
    <source>
        <dbReference type="SAM" id="MobiDB-lite"/>
    </source>
</evidence>
<dbReference type="Pfam" id="PF03840">
    <property type="entry name" value="SecG"/>
    <property type="match status" value="1"/>
</dbReference>
<keyword evidence="8 11" id="KW-1133">Transmembrane helix</keyword>
<dbReference type="AlphaFoldDB" id="A0A1D8IM47"/>
<evidence type="ECO:0000256" key="4">
    <source>
        <dbReference type="ARBA" id="ARBA00022448"/>
    </source>
</evidence>
<dbReference type="InterPro" id="IPR004692">
    <property type="entry name" value="SecG"/>
</dbReference>
<gene>
    <name evidence="13" type="ORF">BI364_05750</name>
</gene>
<dbReference type="GO" id="GO:0005886">
    <property type="term" value="C:plasma membrane"/>
    <property type="evidence" value="ECO:0007669"/>
    <property type="project" value="UniProtKB-SubCell"/>
</dbReference>
<comment type="function">
    <text evidence="11">Involved in protein export. Participates in an early event of protein translocation.</text>
</comment>
<keyword evidence="6 11" id="KW-0812">Transmembrane</keyword>
<evidence type="ECO:0000256" key="11">
    <source>
        <dbReference type="RuleBase" id="RU365087"/>
    </source>
</evidence>
<sequence length="118" mass="11718">MLYTLLIVLQVVVAVAVIVLVLLQHGKGADAGAAFGSGASGTVFGARGSASFLSRATGVLATVFFVNCLGLAYLAAHQATSGASVIDQSNAQSIIDKATKPSGIPVPSPGVHGDGKPQ</sequence>
<feature type="transmembrane region" description="Helical" evidence="11">
    <location>
        <begin position="52"/>
        <end position="76"/>
    </location>
</feature>
<dbReference type="EMBL" id="CP017415">
    <property type="protein sequence ID" value="AOU97532.1"/>
    <property type="molecule type" value="Genomic_DNA"/>
</dbReference>
<dbReference type="KEGG" id="aprs:BI364_05750"/>
<dbReference type="PRINTS" id="PR01651">
    <property type="entry name" value="SECGEXPORT"/>
</dbReference>
<evidence type="ECO:0000256" key="2">
    <source>
        <dbReference type="ARBA" id="ARBA00008445"/>
    </source>
</evidence>
<dbReference type="GO" id="GO:0065002">
    <property type="term" value="P:intracellular protein transmembrane transport"/>
    <property type="evidence" value="ECO:0007669"/>
    <property type="project" value="TreeGrafter"/>
</dbReference>
<dbReference type="GO" id="GO:0043952">
    <property type="term" value="P:protein transport by the Sec complex"/>
    <property type="evidence" value="ECO:0007669"/>
    <property type="project" value="TreeGrafter"/>
</dbReference>
<dbReference type="PANTHER" id="PTHR34182">
    <property type="entry name" value="PROTEIN-EXPORT MEMBRANE PROTEIN SECG"/>
    <property type="match status" value="1"/>
</dbReference>
<keyword evidence="4 11" id="KW-0813">Transport</keyword>
<proteinExistence type="inferred from homology"/>
<feature type="region of interest" description="Disordered" evidence="12">
    <location>
        <begin position="98"/>
        <end position="118"/>
    </location>
</feature>
<evidence type="ECO:0000256" key="1">
    <source>
        <dbReference type="ARBA" id="ARBA00004651"/>
    </source>
</evidence>
<accession>A0A1D8IM47</accession>
<keyword evidence="7 11" id="KW-0653">Protein transport</keyword>
<evidence type="ECO:0000256" key="3">
    <source>
        <dbReference type="ARBA" id="ARBA00017876"/>
    </source>
</evidence>
<reference evidence="14" key="1">
    <citation type="submission" date="2016-09" db="EMBL/GenBank/DDBJ databases">
        <title>Acidihalobacter prosperus F5.</title>
        <authorList>
            <person name="Khaleque H.N."/>
            <person name="Ramsay J.P."/>
            <person name="Kaksonen A.H."/>
            <person name="Boxall N.J."/>
            <person name="Watkin E.L.J."/>
        </authorList>
    </citation>
    <scope>NUCLEOTIDE SEQUENCE [LARGE SCALE GENOMIC DNA]</scope>
    <source>
        <strain evidence="14">F5</strain>
    </source>
</reference>
<keyword evidence="10 11" id="KW-0472">Membrane</keyword>
<name>A0A1D8IM47_9GAMM</name>
<comment type="caution">
    <text evidence="11">Lacks conserved residue(s) required for the propagation of feature annotation.</text>
</comment>
<dbReference type="GO" id="GO:0009306">
    <property type="term" value="P:protein secretion"/>
    <property type="evidence" value="ECO:0007669"/>
    <property type="project" value="UniProtKB-UniRule"/>
</dbReference>
<evidence type="ECO:0000313" key="14">
    <source>
        <dbReference type="Proteomes" id="UP000095401"/>
    </source>
</evidence>
<dbReference type="PANTHER" id="PTHR34182:SF1">
    <property type="entry name" value="PROTEIN-EXPORT MEMBRANE PROTEIN SECG"/>
    <property type="match status" value="1"/>
</dbReference>
<keyword evidence="5 11" id="KW-1003">Cell membrane</keyword>
<evidence type="ECO:0000256" key="5">
    <source>
        <dbReference type="ARBA" id="ARBA00022475"/>
    </source>
</evidence>
<dbReference type="Proteomes" id="UP000095401">
    <property type="component" value="Chromosome"/>
</dbReference>
<evidence type="ECO:0000256" key="6">
    <source>
        <dbReference type="ARBA" id="ARBA00022692"/>
    </source>
</evidence>
<dbReference type="NCBIfam" id="TIGR00810">
    <property type="entry name" value="secG"/>
    <property type="match status" value="1"/>
</dbReference>
<evidence type="ECO:0000256" key="8">
    <source>
        <dbReference type="ARBA" id="ARBA00022989"/>
    </source>
</evidence>
<evidence type="ECO:0000313" key="13">
    <source>
        <dbReference type="EMBL" id="AOU97532.1"/>
    </source>
</evidence>
<protein>
    <recommendedName>
        <fullName evidence="3 11">Protein-export membrane protein SecG</fullName>
    </recommendedName>
</protein>
<evidence type="ECO:0000256" key="9">
    <source>
        <dbReference type="ARBA" id="ARBA00023010"/>
    </source>
</evidence>
<comment type="similarity">
    <text evidence="2 11">Belongs to the SecG family.</text>
</comment>
<keyword evidence="14" id="KW-1185">Reference proteome</keyword>
<dbReference type="RefSeq" id="WP_070077917.1">
    <property type="nucleotide sequence ID" value="NZ_CP017415.1"/>
</dbReference>
<dbReference type="GO" id="GO:0015450">
    <property type="term" value="F:protein-transporting ATPase activity"/>
    <property type="evidence" value="ECO:0007669"/>
    <property type="project" value="UniProtKB-UniRule"/>
</dbReference>
<organism evidence="13 14">
    <name type="scientific">Acidihalobacter yilgarnensis</name>
    <dbReference type="NCBI Taxonomy" id="2819280"/>
    <lineage>
        <taxon>Bacteria</taxon>
        <taxon>Pseudomonadati</taxon>
        <taxon>Pseudomonadota</taxon>
        <taxon>Gammaproteobacteria</taxon>
        <taxon>Chromatiales</taxon>
        <taxon>Ectothiorhodospiraceae</taxon>
        <taxon>Acidihalobacter</taxon>
    </lineage>
</organism>
<comment type="subcellular location">
    <subcellularLocation>
        <location evidence="1 11">Cell membrane</location>
        <topology evidence="1 11">Multi-pass membrane protein</topology>
    </subcellularLocation>
</comment>
<evidence type="ECO:0000256" key="7">
    <source>
        <dbReference type="ARBA" id="ARBA00022927"/>
    </source>
</evidence>
<evidence type="ECO:0000256" key="10">
    <source>
        <dbReference type="ARBA" id="ARBA00023136"/>
    </source>
</evidence>